<sequence length="604" mass="67669">MCRIFGYIGNDYVDPGRLKAVSDLQLAGGPDQQSVLAERNWAIGNNRLAIVGLDGGQQPYSLGDSIRIVLNGEIYNHRELRGKLEAKGYTFEDHCDGSILPALYAEYGQDFVRYLDGMFAIAVIDLRERVTLTLATDPAGIKSLYYYWDERNETLYFSSELPSLLAFGSVPSSLWLPGVDFYLTTKVVFGERTLFDGVYALPPSSLLQARLGERPALRRWKTLLESDPLGGEPSGASQSLRGQLDREVAALLLADVPVSTINSGGLDSSLVTALASKRQAGIHSFNLSYVGDWPLDEKIYAREVSRRYGTTHHEVLVDPRDFEKLLPLVAERLGQPNADPITLSSYALFEAIHEAGFKVTISGDGADEMFAGYDRFLEASVAGDNWIKPYVDALGVASPELRKELYSDDYRAFIQDNGSIGDQIADSLRAANHRKGRLDAILEFEREYRLPSYHLRRVDHLSMAHSVEVRVPYCQPRILNLAGKLPVDWRIGEGKVKRLLYRAAEGQLPDAILNRKKQPFTLPIDAMMRKGLPLYEAVERVLDRDTLRRQNLFSPAAVEKLLRKQATQPDGKIALTLWSLVIFQLWINQYHVHIGASKQYQFEG</sequence>
<feature type="binding site" evidence="10">
    <location>
        <position position="290"/>
    </location>
    <ligand>
        <name>ATP</name>
        <dbReference type="ChEBI" id="CHEBI:30616"/>
    </ligand>
</feature>
<dbReference type="Pfam" id="PF13537">
    <property type="entry name" value="GATase_7"/>
    <property type="match status" value="1"/>
</dbReference>
<feature type="active site" description="For GATase activity" evidence="9">
    <location>
        <position position="2"/>
    </location>
</feature>
<evidence type="ECO:0000256" key="3">
    <source>
        <dbReference type="ARBA" id="ARBA00012737"/>
    </source>
</evidence>
<evidence type="ECO:0000256" key="6">
    <source>
        <dbReference type="ARBA" id="ARBA00022888"/>
    </source>
</evidence>
<evidence type="ECO:0000256" key="5">
    <source>
        <dbReference type="ARBA" id="ARBA00022840"/>
    </source>
</evidence>
<keyword evidence="5 10" id="KW-0067">ATP-binding</keyword>
<keyword evidence="4 10" id="KW-0547">Nucleotide-binding</keyword>
<evidence type="ECO:0000256" key="8">
    <source>
        <dbReference type="ARBA" id="ARBA00048741"/>
    </source>
</evidence>
<keyword evidence="7 9" id="KW-0315">Glutamine amidotransferase</keyword>
<dbReference type="GO" id="GO:0006529">
    <property type="term" value="P:asparagine biosynthetic process"/>
    <property type="evidence" value="ECO:0007669"/>
    <property type="project" value="UniProtKB-KW"/>
</dbReference>
<dbReference type="PANTHER" id="PTHR43284:SF1">
    <property type="entry name" value="ASPARAGINE SYNTHETASE"/>
    <property type="match status" value="1"/>
</dbReference>
<dbReference type="Pfam" id="PF00733">
    <property type="entry name" value="Asn_synthase"/>
    <property type="match status" value="1"/>
</dbReference>
<evidence type="ECO:0000256" key="1">
    <source>
        <dbReference type="ARBA" id="ARBA00005187"/>
    </source>
</evidence>
<evidence type="ECO:0000256" key="7">
    <source>
        <dbReference type="ARBA" id="ARBA00022962"/>
    </source>
</evidence>
<proteinExistence type="inferred from homology"/>
<dbReference type="AlphaFoldDB" id="A0A3A6Q1K5"/>
<dbReference type="EC" id="6.3.5.4" evidence="3"/>
<feature type="domain" description="Glutamine amidotransferase type-2" evidence="12">
    <location>
        <begin position="2"/>
        <end position="212"/>
    </location>
</feature>
<name>A0A3A6Q1K5_9BACL</name>
<dbReference type="Gene3D" id="3.40.50.620">
    <property type="entry name" value="HUPs"/>
    <property type="match status" value="1"/>
</dbReference>
<protein>
    <recommendedName>
        <fullName evidence="3">asparagine synthase (glutamine-hydrolyzing)</fullName>
        <ecNumber evidence="3">6.3.5.4</ecNumber>
    </recommendedName>
</protein>
<feature type="site" description="Important for beta-aspartyl-AMP intermediate formation" evidence="11">
    <location>
        <position position="364"/>
    </location>
</feature>
<evidence type="ECO:0000259" key="12">
    <source>
        <dbReference type="PROSITE" id="PS51278"/>
    </source>
</evidence>
<dbReference type="OrthoDB" id="9763290at2"/>
<dbReference type="GO" id="GO:0005829">
    <property type="term" value="C:cytosol"/>
    <property type="evidence" value="ECO:0007669"/>
    <property type="project" value="TreeGrafter"/>
</dbReference>
<keyword evidence="14" id="KW-1185">Reference proteome</keyword>
<dbReference type="GO" id="GO:0005524">
    <property type="term" value="F:ATP binding"/>
    <property type="evidence" value="ECO:0007669"/>
    <property type="project" value="UniProtKB-KW"/>
</dbReference>
<dbReference type="CDD" id="cd00712">
    <property type="entry name" value="AsnB"/>
    <property type="match status" value="1"/>
</dbReference>
<gene>
    <name evidence="13" type="primary">asnB</name>
    <name evidence="13" type="ORF">D3P09_10815</name>
</gene>
<dbReference type="SUPFAM" id="SSF52402">
    <property type="entry name" value="Adenine nucleotide alpha hydrolases-like"/>
    <property type="match status" value="1"/>
</dbReference>
<dbReference type="InterPro" id="IPR029055">
    <property type="entry name" value="Ntn_hydrolases_N"/>
</dbReference>
<comment type="pathway">
    <text evidence="1">Amino-acid biosynthesis; L-asparagine biosynthesis; L-asparagine from L-aspartate (L-Gln route): step 1/1.</text>
</comment>
<accession>A0A3A6Q1K5</accession>
<organism evidence="13 14">
    <name type="scientific">Paenibacillus pinisoli</name>
    <dbReference type="NCBI Taxonomy" id="1276110"/>
    <lineage>
        <taxon>Bacteria</taxon>
        <taxon>Bacillati</taxon>
        <taxon>Bacillota</taxon>
        <taxon>Bacilli</taxon>
        <taxon>Bacillales</taxon>
        <taxon>Paenibacillaceae</taxon>
        <taxon>Paenibacillus</taxon>
    </lineage>
</organism>
<evidence type="ECO:0000256" key="2">
    <source>
        <dbReference type="ARBA" id="ARBA00005752"/>
    </source>
</evidence>
<dbReference type="InterPro" id="IPR001962">
    <property type="entry name" value="Asn_synthase"/>
</dbReference>
<keyword evidence="13" id="KW-0436">Ligase</keyword>
<comment type="catalytic activity">
    <reaction evidence="8">
        <text>L-aspartate + L-glutamine + ATP + H2O = L-asparagine + L-glutamate + AMP + diphosphate + H(+)</text>
        <dbReference type="Rhea" id="RHEA:12228"/>
        <dbReference type="ChEBI" id="CHEBI:15377"/>
        <dbReference type="ChEBI" id="CHEBI:15378"/>
        <dbReference type="ChEBI" id="CHEBI:29985"/>
        <dbReference type="ChEBI" id="CHEBI:29991"/>
        <dbReference type="ChEBI" id="CHEBI:30616"/>
        <dbReference type="ChEBI" id="CHEBI:33019"/>
        <dbReference type="ChEBI" id="CHEBI:58048"/>
        <dbReference type="ChEBI" id="CHEBI:58359"/>
        <dbReference type="ChEBI" id="CHEBI:456215"/>
        <dbReference type="EC" id="6.3.5.4"/>
    </reaction>
</comment>
<dbReference type="CDD" id="cd01991">
    <property type="entry name" value="Asn_synthase_B_C"/>
    <property type="match status" value="1"/>
</dbReference>
<comment type="caution">
    <text evidence="13">The sequence shown here is derived from an EMBL/GenBank/DDBJ whole genome shotgun (WGS) entry which is preliminary data.</text>
</comment>
<dbReference type="InterPro" id="IPR014729">
    <property type="entry name" value="Rossmann-like_a/b/a_fold"/>
</dbReference>
<dbReference type="Gene3D" id="3.60.20.10">
    <property type="entry name" value="Glutamine Phosphoribosylpyrophosphate, subunit 1, domain 1"/>
    <property type="match status" value="1"/>
</dbReference>
<dbReference type="NCBIfam" id="TIGR01536">
    <property type="entry name" value="asn_synth_AEB"/>
    <property type="match status" value="1"/>
</dbReference>
<dbReference type="PIRSF" id="PIRSF001589">
    <property type="entry name" value="Asn_synthetase_glu-h"/>
    <property type="match status" value="1"/>
</dbReference>
<comment type="similarity">
    <text evidence="2">Belongs to the asparagine synthetase family.</text>
</comment>
<dbReference type="PROSITE" id="PS51278">
    <property type="entry name" value="GATASE_TYPE_2"/>
    <property type="match status" value="1"/>
</dbReference>
<dbReference type="SUPFAM" id="SSF56235">
    <property type="entry name" value="N-terminal nucleophile aminohydrolases (Ntn hydrolases)"/>
    <property type="match status" value="1"/>
</dbReference>
<feature type="binding site" evidence="10">
    <location>
        <position position="96"/>
    </location>
    <ligand>
        <name>L-glutamine</name>
        <dbReference type="ChEBI" id="CHEBI:58359"/>
    </ligand>
</feature>
<dbReference type="GO" id="GO:0004066">
    <property type="term" value="F:asparagine synthase (glutamine-hydrolyzing) activity"/>
    <property type="evidence" value="ECO:0007669"/>
    <property type="project" value="UniProtKB-EC"/>
</dbReference>
<evidence type="ECO:0000256" key="10">
    <source>
        <dbReference type="PIRSR" id="PIRSR001589-2"/>
    </source>
</evidence>
<evidence type="ECO:0000256" key="11">
    <source>
        <dbReference type="PIRSR" id="PIRSR001589-3"/>
    </source>
</evidence>
<dbReference type="InterPro" id="IPR006426">
    <property type="entry name" value="Asn_synth_AEB"/>
</dbReference>
<evidence type="ECO:0000313" key="13">
    <source>
        <dbReference type="EMBL" id="RJX39874.1"/>
    </source>
</evidence>
<reference evidence="13 14" key="1">
    <citation type="submission" date="2018-09" db="EMBL/GenBank/DDBJ databases">
        <title>Paenibacillus aracenensis nov. sp. isolated from a cave in southern Spain.</title>
        <authorList>
            <person name="Jurado V."/>
            <person name="Gutierrez-Patricio S."/>
            <person name="Gonzalez-Pimentel J.L."/>
            <person name="Miller A.Z."/>
            <person name="Laiz L."/>
            <person name="Saiz-Jimenez C."/>
        </authorList>
    </citation>
    <scope>NUCLEOTIDE SEQUENCE [LARGE SCALE GENOMIC DNA]</scope>
    <source>
        <strain evidence="13 14">JCM 19203</strain>
    </source>
</reference>
<keyword evidence="6 9" id="KW-0061">Asparagine biosynthesis</keyword>
<dbReference type="EMBL" id="QXQB01000002">
    <property type="protein sequence ID" value="RJX39874.1"/>
    <property type="molecule type" value="Genomic_DNA"/>
</dbReference>
<dbReference type="Proteomes" id="UP000267798">
    <property type="component" value="Unassembled WGS sequence"/>
</dbReference>
<dbReference type="InterPro" id="IPR017932">
    <property type="entry name" value="GATase_2_dom"/>
</dbReference>
<keyword evidence="9" id="KW-0028">Amino-acid biosynthesis</keyword>
<evidence type="ECO:0000313" key="14">
    <source>
        <dbReference type="Proteomes" id="UP000267798"/>
    </source>
</evidence>
<dbReference type="InterPro" id="IPR051786">
    <property type="entry name" value="ASN_synthetase/amidase"/>
</dbReference>
<dbReference type="PANTHER" id="PTHR43284">
    <property type="entry name" value="ASPARAGINE SYNTHETASE (GLUTAMINE-HYDROLYZING)"/>
    <property type="match status" value="1"/>
</dbReference>
<evidence type="ECO:0000256" key="9">
    <source>
        <dbReference type="PIRSR" id="PIRSR001589-1"/>
    </source>
</evidence>
<evidence type="ECO:0000256" key="4">
    <source>
        <dbReference type="ARBA" id="ARBA00022741"/>
    </source>
</evidence>
<feature type="binding site" evidence="10">
    <location>
        <begin position="362"/>
        <end position="363"/>
    </location>
    <ligand>
        <name>ATP</name>
        <dbReference type="ChEBI" id="CHEBI:30616"/>
    </ligand>
</feature>
<dbReference type="InterPro" id="IPR033738">
    <property type="entry name" value="AsnB_N"/>
</dbReference>